<proteinExistence type="inferred from homology"/>
<dbReference type="Gene3D" id="3.40.50.12780">
    <property type="entry name" value="N-terminal domain of ligase-like"/>
    <property type="match status" value="1"/>
</dbReference>
<dbReference type="Pfam" id="PF13193">
    <property type="entry name" value="AMP-binding_C"/>
    <property type="match status" value="1"/>
</dbReference>
<protein>
    <submittedName>
        <fullName evidence="5">Uncharacterized protein</fullName>
    </submittedName>
</protein>
<name>A0A7R9XSK3_9CHLO</name>
<evidence type="ECO:0000259" key="3">
    <source>
        <dbReference type="Pfam" id="PF00501"/>
    </source>
</evidence>
<dbReference type="PROSITE" id="PS00455">
    <property type="entry name" value="AMP_BINDING"/>
    <property type="match status" value="1"/>
</dbReference>
<evidence type="ECO:0000256" key="2">
    <source>
        <dbReference type="SAM" id="MobiDB-lite"/>
    </source>
</evidence>
<dbReference type="SUPFAM" id="SSF56801">
    <property type="entry name" value="Acetyl-CoA synthetase-like"/>
    <property type="match status" value="1"/>
</dbReference>
<feature type="domain" description="AMP-binding enzyme C-terminal" evidence="4">
    <location>
        <begin position="550"/>
        <end position="631"/>
    </location>
</feature>
<dbReference type="GO" id="GO:0031956">
    <property type="term" value="F:medium-chain fatty acid-CoA ligase activity"/>
    <property type="evidence" value="ECO:0007669"/>
    <property type="project" value="TreeGrafter"/>
</dbReference>
<feature type="compositionally biased region" description="Low complexity" evidence="2">
    <location>
        <begin position="42"/>
        <end position="57"/>
    </location>
</feature>
<dbReference type="CDD" id="cd05941">
    <property type="entry name" value="MCS"/>
    <property type="match status" value="1"/>
</dbReference>
<dbReference type="Pfam" id="PF00501">
    <property type="entry name" value="AMP-binding"/>
    <property type="match status" value="1"/>
</dbReference>
<sequence length="650" mass="70102">MANATRGARGTAAIGRGRTTTTAATTAMAGVARATRGRRRATTGTTTTTGTATTTRKTTTRRRGRVARASTRDAIAATVKTGTRSGAGRATRARAREDRATAIGAWEAIRERARAAPDATATANAAGDGDATYAEVMALAARVAEELKALDVRRGDRVGLAATAGMEYCAAAYATWARGGVSVPIASSHSEEDAAYVMRHSGMRVVLIPPLADGEEDSETYEKYARVATRFDLTTLRLRHVRRLDAEWKDADADGAELDDVVSSPDDGALIIYTSGTTGRPKGALHTHRSLYAQCAGLIDAWRWDPSDRIIHALPLHHIHGIVNAWLCAHVVGATVEFHRTFTPRGVWARLRDAAQPPVTVFMGVPTMYVMLMRALQGNMAPEARAESIAAASRLRLTVSGSAACPVPVLEDWRRLTGRSLLERYGMTEIGMALSNPYEESKHKPGYVGLPLPGVQVKLAPLVGADGDEDTSDVDSGEYLQGPGELLVKGDNLFTEYYDNAEATSESFDESGYFKTGDVAAMASDGFWRILGRASVDVLKIGGFKVSALEIEARLLENPSIAEVAVLGIPDEAYGQRAVALVVLALDMETGEPVNLTEGDVTQWVRQNLASKMHLRVVKFADKMPRNAMGKVNKKDLQRMHFAEYFEQQQ</sequence>
<dbReference type="EMBL" id="HBDX01005675">
    <property type="protein sequence ID" value="CAD8224153.1"/>
    <property type="molecule type" value="Transcribed_RNA"/>
</dbReference>
<dbReference type="InterPro" id="IPR025110">
    <property type="entry name" value="AMP-bd_C"/>
</dbReference>
<evidence type="ECO:0000313" key="5">
    <source>
        <dbReference type="EMBL" id="CAD8224153.1"/>
    </source>
</evidence>
<organism evidence="5">
    <name type="scientific">Ostreococcus sp. 'lucimarinus'</name>
    <dbReference type="NCBI Taxonomy" id="242159"/>
    <lineage>
        <taxon>Eukaryota</taxon>
        <taxon>Viridiplantae</taxon>
        <taxon>Chlorophyta</taxon>
        <taxon>Mamiellophyceae</taxon>
        <taxon>Mamiellales</taxon>
        <taxon>Bathycoccaceae</taxon>
        <taxon>Ostreococcus</taxon>
    </lineage>
</organism>
<dbReference type="PANTHER" id="PTHR43201:SF8">
    <property type="entry name" value="ACYL-COA SYNTHETASE FAMILY MEMBER 3"/>
    <property type="match status" value="1"/>
</dbReference>
<feature type="region of interest" description="Disordered" evidence="2">
    <location>
        <begin position="27"/>
        <end position="65"/>
    </location>
</feature>
<dbReference type="InterPro" id="IPR020845">
    <property type="entry name" value="AMP-binding_CS"/>
</dbReference>
<dbReference type="InterPro" id="IPR042099">
    <property type="entry name" value="ANL_N_sf"/>
</dbReference>
<reference evidence="5" key="1">
    <citation type="submission" date="2021-01" db="EMBL/GenBank/DDBJ databases">
        <authorList>
            <person name="Corre E."/>
            <person name="Pelletier E."/>
            <person name="Niang G."/>
            <person name="Scheremetjew M."/>
            <person name="Finn R."/>
            <person name="Kale V."/>
            <person name="Holt S."/>
            <person name="Cochrane G."/>
            <person name="Meng A."/>
            <person name="Brown T."/>
            <person name="Cohen L."/>
        </authorList>
    </citation>
    <scope>NUCLEOTIDE SEQUENCE</scope>
    <source>
        <strain evidence="5">Clade-A-BCC118000</strain>
    </source>
</reference>
<evidence type="ECO:0000256" key="1">
    <source>
        <dbReference type="ARBA" id="ARBA00006432"/>
    </source>
</evidence>
<dbReference type="Gene3D" id="3.30.300.30">
    <property type="match status" value="1"/>
</dbReference>
<accession>A0A7R9XSK3</accession>
<comment type="similarity">
    <text evidence="1">Belongs to the ATP-dependent AMP-binding enzyme family.</text>
</comment>
<dbReference type="PANTHER" id="PTHR43201">
    <property type="entry name" value="ACYL-COA SYNTHETASE"/>
    <property type="match status" value="1"/>
</dbReference>
<dbReference type="AlphaFoldDB" id="A0A7R9XSK3"/>
<evidence type="ECO:0000259" key="4">
    <source>
        <dbReference type="Pfam" id="PF13193"/>
    </source>
</evidence>
<dbReference type="InterPro" id="IPR000873">
    <property type="entry name" value="AMP-dep_synth/lig_dom"/>
</dbReference>
<dbReference type="InterPro" id="IPR045851">
    <property type="entry name" value="AMP-bd_C_sf"/>
</dbReference>
<feature type="domain" description="AMP-dependent synthetase/ligase" evidence="3">
    <location>
        <begin position="110"/>
        <end position="498"/>
    </location>
</feature>
<dbReference type="GO" id="GO:0006631">
    <property type="term" value="P:fatty acid metabolic process"/>
    <property type="evidence" value="ECO:0007669"/>
    <property type="project" value="TreeGrafter"/>
</dbReference>
<gene>
    <name evidence="5" type="ORF">OLUC0939_LOCUS4879</name>
</gene>